<feature type="active site" description="Proton acceptor" evidence="1">
    <location>
        <position position="352"/>
    </location>
</feature>
<evidence type="ECO:0000313" key="5">
    <source>
        <dbReference type="EMBL" id="AZQ63207.1"/>
    </source>
</evidence>
<feature type="binding site" evidence="2">
    <location>
        <position position="355"/>
    </location>
    <ligand>
        <name>Zn(2+)</name>
        <dbReference type="ChEBI" id="CHEBI:29105"/>
        <note>catalytic</note>
    </ligand>
</feature>
<protein>
    <submittedName>
        <fullName evidence="5">M1 family peptidase</fullName>
    </submittedName>
</protein>
<organism evidence="5 6">
    <name type="scientific">Flammeovirga pectinis</name>
    <dbReference type="NCBI Taxonomy" id="2494373"/>
    <lineage>
        <taxon>Bacteria</taxon>
        <taxon>Pseudomonadati</taxon>
        <taxon>Bacteroidota</taxon>
        <taxon>Cytophagia</taxon>
        <taxon>Cytophagales</taxon>
        <taxon>Flammeovirgaceae</taxon>
        <taxon>Flammeovirga</taxon>
    </lineage>
</organism>
<proteinExistence type="predicted"/>
<dbReference type="EMBL" id="CP034562">
    <property type="protein sequence ID" value="AZQ63207.1"/>
    <property type="molecule type" value="Genomic_DNA"/>
</dbReference>
<dbReference type="OrthoDB" id="9814383at2"/>
<evidence type="ECO:0000313" key="6">
    <source>
        <dbReference type="Proteomes" id="UP000267268"/>
    </source>
</evidence>
<keyword evidence="3" id="KW-0732">Signal</keyword>
<dbReference type="PANTHER" id="PTHR45726">
    <property type="entry name" value="LEUKOTRIENE A-4 HYDROLASE"/>
    <property type="match status" value="1"/>
</dbReference>
<dbReference type="CDD" id="cd09604">
    <property type="entry name" value="M1_APN_like"/>
    <property type="match status" value="1"/>
</dbReference>
<evidence type="ECO:0000259" key="4">
    <source>
        <dbReference type="Pfam" id="PF01433"/>
    </source>
</evidence>
<dbReference type="KEGG" id="fll:EI427_13440"/>
<evidence type="ECO:0000256" key="1">
    <source>
        <dbReference type="PIRSR" id="PIRSR634015-1"/>
    </source>
</evidence>
<feature type="active site" description="Proton donor" evidence="1">
    <location>
        <position position="432"/>
    </location>
</feature>
<dbReference type="GO" id="GO:0008237">
    <property type="term" value="F:metallopeptidase activity"/>
    <property type="evidence" value="ECO:0007669"/>
    <property type="project" value="InterPro"/>
</dbReference>
<feature type="signal peptide" evidence="3">
    <location>
        <begin position="1"/>
        <end position="20"/>
    </location>
</feature>
<sequence>MKKYFFTLMIFCLVSIGIQAQSDRWQQRANYKMDVELDVNTHKFQGNQKIEYYNNSPDTLHKVFYHLFLNAFQPGSMMDVRSRTIEDPDGRVKDRISKLTKEEIGYEKVLSLKQNGKAVDYKTVGTILEVTLHKPILPNSKATFVMDFEGQVPIQVRRTGRDNKEGVAYSMAQWYPKMAEYDYEGWHPDPYVGREFYGIWGDFDVKLTLDEKYVVAATGYLQNAEDVGHGYEGIKKGAKSKNGKLTWHFIAPEVHDFTFAADPDFNHKIVEMDNGPELHFFWKKNQGIDDVWNKLPDYLEQAILYTNKRVGKYPYKVYSVVQGGDGGMEYGMLTLITGKRNLNSLVGVTVHEMLHSWFQFVLATNESLYAWMDEGFNSYIGNEIEENVNGKDDGHGGSYKSYFYVVKRGIEEPLSTHADHFEKNAAYSIASYSKGAVFLHQLSYIVGQETFDKGFKRYYEEWKFKHPNANDFIRVMEKESGLELQWYKQYFVYSTKTIDYGVQNTFTEGDTTYITLERIGKMPMPMEVKVSLDDNIEITYYMPLRMMRGGKKSEIEGNWVQLEDWPWTHPHYTIAVPTKGKKLKRVEIDPSQKVADIDRTNNVLEVSYIIEEGAGL</sequence>
<dbReference type="InterPro" id="IPR027268">
    <property type="entry name" value="Peptidase_M4/M1_CTD_sf"/>
</dbReference>
<dbReference type="Pfam" id="PF01433">
    <property type="entry name" value="Peptidase_M1"/>
    <property type="match status" value="1"/>
</dbReference>
<keyword evidence="2" id="KW-0479">Metal-binding</keyword>
<keyword evidence="6" id="KW-1185">Reference proteome</keyword>
<accession>A0A3Q9FMX2</accession>
<dbReference type="RefSeq" id="WP_126615475.1">
    <property type="nucleotide sequence ID" value="NZ_CP034562.1"/>
</dbReference>
<feature type="binding site" evidence="2">
    <location>
        <position position="351"/>
    </location>
    <ligand>
        <name>Zn(2+)</name>
        <dbReference type="ChEBI" id="CHEBI:29105"/>
        <note>catalytic</note>
    </ligand>
</feature>
<evidence type="ECO:0000256" key="2">
    <source>
        <dbReference type="PIRSR" id="PIRSR634015-3"/>
    </source>
</evidence>
<dbReference type="SUPFAM" id="SSF55486">
    <property type="entry name" value="Metalloproteases ('zincins'), catalytic domain"/>
    <property type="match status" value="1"/>
</dbReference>
<dbReference type="Proteomes" id="UP000267268">
    <property type="component" value="Chromosome 1"/>
</dbReference>
<dbReference type="PANTHER" id="PTHR45726:SF3">
    <property type="entry name" value="LEUKOTRIENE A-4 HYDROLASE"/>
    <property type="match status" value="1"/>
</dbReference>
<comment type="cofactor">
    <cofactor evidence="2">
        <name>Zn(2+)</name>
        <dbReference type="ChEBI" id="CHEBI:29105"/>
    </cofactor>
    <text evidence="2">Binds 1 zinc ion per subunit.</text>
</comment>
<keyword evidence="2" id="KW-0862">Zinc</keyword>
<feature type="chain" id="PRO_5018700942" evidence="3">
    <location>
        <begin position="21"/>
        <end position="616"/>
    </location>
</feature>
<gene>
    <name evidence="5" type="ORF">EI427_13440</name>
</gene>
<name>A0A3Q9FMX2_9BACT</name>
<dbReference type="Gene3D" id="1.10.390.10">
    <property type="entry name" value="Neutral Protease Domain 2"/>
    <property type="match status" value="1"/>
</dbReference>
<dbReference type="AlphaFoldDB" id="A0A3Q9FMX2"/>
<evidence type="ECO:0000256" key="3">
    <source>
        <dbReference type="SAM" id="SignalP"/>
    </source>
</evidence>
<dbReference type="InterPro" id="IPR014782">
    <property type="entry name" value="Peptidase_M1_dom"/>
</dbReference>
<dbReference type="InterPro" id="IPR034015">
    <property type="entry name" value="M1_LTA4H"/>
</dbReference>
<feature type="domain" description="Peptidase M1 membrane alanine aminopeptidase" evidence="4">
    <location>
        <begin position="340"/>
        <end position="486"/>
    </location>
</feature>
<feature type="binding site" evidence="2">
    <location>
        <position position="374"/>
    </location>
    <ligand>
        <name>Zn(2+)</name>
        <dbReference type="ChEBI" id="CHEBI:29105"/>
        <note>catalytic</note>
    </ligand>
</feature>
<reference evidence="5 6" key="1">
    <citation type="submission" date="2018-12" db="EMBL/GenBank/DDBJ databases">
        <title>Flammeovirga pectinis sp. nov., isolated from the gut of the Korean scallop, Patinopecten yessoensis.</title>
        <authorList>
            <person name="Bae J.-W."/>
            <person name="Jeong Y.-S."/>
            <person name="Kang W."/>
        </authorList>
    </citation>
    <scope>NUCLEOTIDE SEQUENCE [LARGE SCALE GENOMIC DNA]</scope>
    <source>
        <strain evidence="5 6">L12M1</strain>
    </source>
</reference>
<dbReference type="GO" id="GO:0008270">
    <property type="term" value="F:zinc ion binding"/>
    <property type="evidence" value="ECO:0007669"/>
    <property type="project" value="InterPro"/>
</dbReference>